<dbReference type="Pfam" id="PF14516">
    <property type="entry name" value="AAA_35"/>
    <property type="match status" value="1"/>
</dbReference>
<dbReference type="EMBL" id="JACJPW010000052">
    <property type="protein sequence ID" value="MBD2183288.1"/>
    <property type="molecule type" value="Genomic_DNA"/>
</dbReference>
<reference evidence="2" key="1">
    <citation type="journal article" date="2015" name="ISME J.">
        <title>Draft Genome Sequence of Streptomyces incarnatus NRRL8089, which Produces the Nucleoside Antibiotic Sinefungin.</title>
        <authorList>
            <person name="Oshima K."/>
            <person name="Hattori M."/>
            <person name="Shimizu H."/>
            <person name="Fukuda K."/>
            <person name="Nemoto M."/>
            <person name="Inagaki K."/>
            <person name="Tamura T."/>
        </authorList>
    </citation>
    <scope>NUCLEOTIDE SEQUENCE</scope>
    <source>
        <strain evidence="2">FACHB-1375</strain>
    </source>
</reference>
<dbReference type="Gene3D" id="3.30.450.40">
    <property type="match status" value="4"/>
</dbReference>
<evidence type="ECO:0000313" key="3">
    <source>
        <dbReference type="Proteomes" id="UP000641646"/>
    </source>
</evidence>
<dbReference type="AlphaFoldDB" id="A0A926VHL6"/>
<dbReference type="Proteomes" id="UP000641646">
    <property type="component" value="Unassembled WGS sequence"/>
</dbReference>
<proteinExistence type="predicted"/>
<dbReference type="InterPro" id="IPR029016">
    <property type="entry name" value="GAF-like_dom_sf"/>
</dbReference>
<dbReference type="InterPro" id="IPR027417">
    <property type="entry name" value="P-loop_NTPase"/>
</dbReference>
<dbReference type="PANTHER" id="PTHR43155">
    <property type="entry name" value="CYCLIC DI-GMP PHOSPHODIESTERASE PA4108-RELATED"/>
    <property type="match status" value="1"/>
</dbReference>
<feature type="domain" description="GAF" evidence="1">
    <location>
        <begin position="974"/>
        <end position="1144"/>
    </location>
</feature>
<evidence type="ECO:0000259" key="1">
    <source>
        <dbReference type="SMART" id="SM00065"/>
    </source>
</evidence>
<dbReference type="Pfam" id="PF01590">
    <property type="entry name" value="GAF"/>
    <property type="match status" value="3"/>
</dbReference>
<sequence length="1161" mass="131557">MIEEENSAYTYKVGGHLPLDAPTYVVRQADRDLYEGLKAGEFCYVLNSRQMGKTSLRVRTMHKLQAEGFACAAIDLNKIGSQDIAPQQWYAGLMRRLVNSFQLQINLKSWLRDREFLPPVQCLSELIEEVLLESVSEKIVIFIDEIDSILALPFGTDDFFAFIRACNEYDRLTFALLGVATPSDLIQDKSCTPFNIGRAIELHGFKLEEAQPLVQGLAEKVHNPQAVIEAILNWTGGQPFLTQKLCKIILDNAELIQNPKSKIQNPPQWVEKLVQTQIIENWEAQDEPAHIKTIRDRLLRSGQRLKLLLKVYEEVLRRGEISSHDSCEQMELRLSGLVVKRAGKLSISNRIYASVFNWTWLHRTLATLQPDFKQIVAEQEQKLLSMLETKEGRDFDDVLYEILGSITLKLGELLSVDRVTIFFIDKEKNELWSIIAKTAEGSPTKIQILANNQTAGRVTIYKKAVNLPADLAEDWYSSVVAEQDKRSSYRIYNELTVPLFNIQSDLFAFVQLVNKVKQPHNPGETFAERIDKEGFTAVDNQQFGEYAPQLQRLLQGCHYCYKLTQRLQASEALTEATRSVALGSLDSEEIIKRVMEAAKKLMNADRSTLWLLDDRKNELWTTLIAENGAKIPLRLRVGQGFAGKVASTGEAVNISFDLYEHPESETAKQTDRKTGYRTCSLLCMPVLSPDGELLGVTQLINKRKQGDFPEYDPNDWPEAPECFQDSFDANSQKYMQIFNSQVGVALQHAKEFAEMKKKAENQPHNVVSQTLGMLMQVMDGQGFDDILDNTLRSITLKMGKSLNADRTTIFLLDEERNEFWSIVAESGGKETLEIRIPANKGIVGEVAATKKIINIPFDFYDDPRSLTAKEQDKKNNYRTYTMLALPLLNEQGDLVAVIQLINKLKRLYDETLPLSEKIDTQGFTKTDEEQFAENAPLIQMILESFRSYHKTARGQRVAAALMAATRSVNQSSLEIDEVLKRVMDAAKELMNADRSTLWLLDRSANELWTKISFQDGSERELRLPLGVGYAGKVAQMGVPLNIPFDLYEYPDSETAKKTDERTGYRTCSLLCMPVWNPDGELIGVTQLINKKKAGDFVDLHPVNGSELPDCFQTSFDQNDQKYMQVFNNQVGVILQNAELLAAVKRQEQTLRDNLSVPSERK</sequence>
<feature type="domain" description="GAF" evidence="1">
    <location>
        <begin position="586"/>
        <end position="756"/>
    </location>
</feature>
<dbReference type="SMART" id="SM00065">
    <property type="entry name" value="GAF"/>
    <property type="match status" value="4"/>
</dbReference>
<comment type="caution">
    <text evidence="2">The sequence shown here is derived from an EMBL/GenBank/DDBJ whole genome shotgun (WGS) entry which is preliminary data.</text>
</comment>
<keyword evidence="3" id="KW-1185">Reference proteome</keyword>
<feature type="domain" description="GAF" evidence="1">
    <location>
        <begin position="398"/>
        <end position="564"/>
    </location>
</feature>
<dbReference type="PANTHER" id="PTHR43155:SF2">
    <property type="entry name" value="CYCLIC DI-GMP PHOSPHODIESTERASE PA4108"/>
    <property type="match status" value="1"/>
</dbReference>
<feature type="domain" description="GAF" evidence="1">
    <location>
        <begin position="782"/>
        <end position="952"/>
    </location>
</feature>
<dbReference type="SUPFAM" id="SSF52540">
    <property type="entry name" value="P-loop containing nucleoside triphosphate hydrolases"/>
    <property type="match status" value="1"/>
</dbReference>
<evidence type="ECO:0000313" key="2">
    <source>
        <dbReference type="EMBL" id="MBD2183288.1"/>
    </source>
</evidence>
<dbReference type="InterPro" id="IPR003018">
    <property type="entry name" value="GAF"/>
</dbReference>
<protein>
    <submittedName>
        <fullName evidence="2">GAF domain-containing protein</fullName>
    </submittedName>
</protein>
<dbReference type="RefSeq" id="WP_190467304.1">
    <property type="nucleotide sequence ID" value="NZ_JACJPW010000052.1"/>
</dbReference>
<organism evidence="2 3">
    <name type="scientific">Aerosakkonema funiforme FACHB-1375</name>
    <dbReference type="NCBI Taxonomy" id="2949571"/>
    <lineage>
        <taxon>Bacteria</taxon>
        <taxon>Bacillati</taxon>
        <taxon>Cyanobacteriota</taxon>
        <taxon>Cyanophyceae</taxon>
        <taxon>Oscillatoriophycideae</taxon>
        <taxon>Aerosakkonematales</taxon>
        <taxon>Aerosakkonemataceae</taxon>
        <taxon>Aerosakkonema</taxon>
    </lineage>
</organism>
<gene>
    <name evidence="2" type="ORF">H6G03_19850</name>
</gene>
<dbReference type="Gene3D" id="3.40.50.300">
    <property type="entry name" value="P-loop containing nucleotide triphosphate hydrolases"/>
    <property type="match status" value="1"/>
</dbReference>
<name>A0A926VHL6_9CYAN</name>
<accession>A0A926VHL6</accession>
<reference evidence="2" key="2">
    <citation type="submission" date="2020-08" db="EMBL/GenBank/DDBJ databases">
        <authorList>
            <person name="Chen M."/>
            <person name="Teng W."/>
            <person name="Zhao L."/>
            <person name="Hu C."/>
            <person name="Zhou Y."/>
            <person name="Han B."/>
            <person name="Song L."/>
            <person name="Shu W."/>
        </authorList>
    </citation>
    <scope>NUCLEOTIDE SEQUENCE</scope>
    <source>
        <strain evidence="2">FACHB-1375</strain>
    </source>
</reference>
<dbReference type="SUPFAM" id="SSF55781">
    <property type="entry name" value="GAF domain-like"/>
    <property type="match status" value="4"/>
</dbReference>